<sequence length="76" mass="8269">MVKGGGLMKQVVFNKSLLQYLACPLSKEPLRYCEKSQELVSDAIGVAYPIIDGIPCLKPMRGRIIDSSKAEPSSAK</sequence>
<dbReference type="SUPFAM" id="SSF158997">
    <property type="entry name" value="Trm112p-like"/>
    <property type="match status" value="1"/>
</dbReference>
<dbReference type="AlphaFoldDB" id="A0A8T0IR50"/>
<comment type="similarity">
    <text evidence="1">Belongs to the PREY family.</text>
</comment>
<accession>A0A8T0IR50</accession>
<dbReference type="PANTHER" id="PTHR33505">
    <property type="entry name" value="ZGC:162634"/>
    <property type="match status" value="1"/>
</dbReference>
<protein>
    <recommendedName>
        <fullName evidence="2">Protein preY, mitochondrial</fullName>
    </recommendedName>
</protein>
<dbReference type="PANTHER" id="PTHR33505:SF4">
    <property type="entry name" value="PROTEIN PREY, MITOCHONDRIAL"/>
    <property type="match status" value="1"/>
</dbReference>
<comment type="caution">
    <text evidence="3">The sequence shown here is derived from an EMBL/GenBank/DDBJ whole genome shotgun (WGS) entry which is preliminary data.</text>
</comment>
<evidence type="ECO:0000256" key="1">
    <source>
        <dbReference type="ARBA" id="ARBA00038479"/>
    </source>
</evidence>
<reference evidence="3" key="1">
    <citation type="submission" date="2020-06" db="EMBL/GenBank/DDBJ databases">
        <title>WGS assembly of Ceratodon purpureus strain R40.</title>
        <authorList>
            <person name="Carey S.B."/>
            <person name="Jenkins J."/>
            <person name="Shu S."/>
            <person name="Lovell J.T."/>
            <person name="Sreedasyam A."/>
            <person name="Maumus F."/>
            <person name="Tiley G.P."/>
            <person name="Fernandez-Pozo N."/>
            <person name="Barry K."/>
            <person name="Chen C."/>
            <person name="Wang M."/>
            <person name="Lipzen A."/>
            <person name="Daum C."/>
            <person name="Saski C.A."/>
            <person name="Payton A.C."/>
            <person name="Mcbreen J.C."/>
            <person name="Conrad R.E."/>
            <person name="Kollar L.M."/>
            <person name="Olsson S."/>
            <person name="Huttunen S."/>
            <person name="Landis J.B."/>
            <person name="Wickett N.J."/>
            <person name="Johnson M.G."/>
            <person name="Rensing S.A."/>
            <person name="Grimwood J."/>
            <person name="Schmutz J."/>
            <person name="Mcdaniel S.F."/>
        </authorList>
    </citation>
    <scope>NUCLEOTIDE SEQUENCE</scope>
    <source>
        <strain evidence="3">R40</strain>
    </source>
</reference>
<organism evidence="3 4">
    <name type="scientific">Ceratodon purpureus</name>
    <name type="common">Fire moss</name>
    <name type="synonym">Dicranum purpureum</name>
    <dbReference type="NCBI Taxonomy" id="3225"/>
    <lineage>
        <taxon>Eukaryota</taxon>
        <taxon>Viridiplantae</taxon>
        <taxon>Streptophyta</taxon>
        <taxon>Embryophyta</taxon>
        <taxon>Bryophyta</taxon>
        <taxon>Bryophytina</taxon>
        <taxon>Bryopsida</taxon>
        <taxon>Dicranidae</taxon>
        <taxon>Pseudoditrichales</taxon>
        <taxon>Ditrichaceae</taxon>
        <taxon>Ceratodon</taxon>
    </lineage>
</organism>
<evidence type="ECO:0000256" key="2">
    <source>
        <dbReference type="ARBA" id="ARBA00040939"/>
    </source>
</evidence>
<evidence type="ECO:0000313" key="3">
    <source>
        <dbReference type="EMBL" id="KAG0585652.1"/>
    </source>
</evidence>
<dbReference type="OrthoDB" id="1884515at2759"/>
<evidence type="ECO:0000313" key="4">
    <source>
        <dbReference type="Proteomes" id="UP000822688"/>
    </source>
</evidence>
<dbReference type="Gene3D" id="2.20.25.10">
    <property type="match status" value="1"/>
</dbReference>
<dbReference type="InterPro" id="IPR005651">
    <property type="entry name" value="Trm112-like"/>
</dbReference>
<name>A0A8T0IR50_CERPU</name>
<gene>
    <name evidence="3" type="ORF">KC19_2G027900</name>
</gene>
<keyword evidence="4" id="KW-1185">Reference proteome</keyword>
<proteinExistence type="inferred from homology"/>
<dbReference type="EMBL" id="CM026422">
    <property type="protein sequence ID" value="KAG0585652.1"/>
    <property type="molecule type" value="Genomic_DNA"/>
</dbReference>
<dbReference type="Proteomes" id="UP000822688">
    <property type="component" value="Chromosome 2"/>
</dbReference>
<dbReference type="Pfam" id="PF03966">
    <property type="entry name" value="Trm112p"/>
    <property type="match status" value="1"/>
</dbReference>